<organism evidence="6 7">
    <name type="scientific">Romanomermis culicivorax</name>
    <name type="common">Nematode worm</name>
    <dbReference type="NCBI Taxonomy" id="13658"/>
    <lineage>
        <taxon>Eukaryota</taxon>
        <taxon>Metazoa</taxon>
        <taxon>Ecdysozoa</taxon>
        <taxon>Nematoda</taxon>
        <taxon>Enoplea</taxon>
        <taxon>Dorylaimia</taxon>
        <taxon>Mermithida</taxon>
        <taxon>Mermithoidea</taxon>
        <taxon>Mermithidae</taxon>
        <taxon>Romanomermis</taxon>
    </lineage>
</organism>
<dbReference type="PROSITE" id="PS51444">
    <property type="entry name" value="FH2"/>
    <property type="match status" value="1"/>
</dbReference>
<dbReference type="GO" id="GO:0051015">
    <property type="term" value="F:actin filament binding"/>
    <property type="evidence" value="ECO:0007669"/>
    <property type="project" value="TreeGrafter"/>
</dbReference>
<dbReference type="SMART" id="SM01139">
    <property type="entry name" value="Drf_FH3"/>
    <property type="match status" value="1"/>
</dbReference>
<dbReference type="AlphaFoldDB" id="A0A915KV00"/>
<dbReference type="Pfam" id="PF02181">
    <property type="entry name" value="FH2"/>
    <property type="match status" value="1"/>
</dbReference>
<evidence type="ECO:0000259" key="5">
    <source>
        <dbReference type="PROSITE" id="PS51444"/>
    </source>
</evidence>
<evidence type="ECO:0000313" key="6">
    <source>
        <dbReference type="Proteomes" id="UP000887565"/>
    </source>
</evidence>
<dbReference type="PANTHER" id="PTHR45857">
    <property type="entry name" value="FORMIN-LIKE PROTEIN"/>
    <property type="match status" value="1"/>
</dbReference>
<dbReference type="InterPro" id="IPR010472">
    <property type="entry name" value="FH3_dom"/>
</dbReference>
<dbReference type="InterPro" id="IPR042201">
    <property type="entry name" value="FH2_Formin_sf"/>
</dbReference>
<dbReference type="PANTHER" id="PTHR45857:SF4">
    <property type="entry name" value="FORMIN-LIKE PROTEIN"/>
    <property type="match status" value="1"/>
</dbReference>
<name>A0A915KV00_ROMCU</name>
<dbReference type="Proteomes" id="UP000887565">
    <property type="component" value="Unplaced"/>
</dbReference>
<dbReference type="InterPro" id="IPR014768">
    <property type="entry name" value="GBD/FH3_dom"/>
</dbReference>
<dbReference type="GO" id="GO:0016477">
    <property type="term" value="P:cell migration"/>
    <property type="evidence" value="ECO:0007669"/>
    <property type="project" value="TreeGrafter"/>
</dbReference>
<feature type="region of interest" description="Disordered" evidence="3">
    <location>
        <begin position="434"/>
        <end position="476"/>
    </location>
</feature>
<feature type="compositionally biased region" description="Low complexity" evidence="3">
    <location>
        <begin position="435"/>
        <end position="445"/>
    </location>
</feature>
<dbReference type="InterPro" id="IPR015425">
    <property type="entry name" value="FH2_Formin"/>
</dbReference>
<evidence type="ECO:0000256" key="1">
    <source>
        <dbReference type="ARBA" id="ARBA00023449"/>
    </source>
</evidence>
<keyword evidence="2" id="KW-0175">Coiled coil</keyword>
<dbReference type="SUPFAM" id="SSF101447">
    <property type="entry name" value="Formin homology 2 domain (FH2 domain)"/>
    <property type="match status" value="1"/>
</dbReference>
<dbReference type="GO" id="GO:0005829">
    <property type="term" value="C:cytosol"/>
    <property type="evidence" value="ECO:0007669"/>
    <property type="project" value="TreeGrafter"/>
</dbReference>
<feature type="region of interest" description="Disordered" evidence="3">
    <location>
        <begin position="1"/>
        <end position="31"/>
    </location>
</feature>
<dbReference type="GO" id="GO:0030866">
    <property type="term" value="P:cortical actin cytoskeleton organization"/>
    <property type="evidence" value="ECO:0007669"/>
    <property type="project" value="TreeGrafter"/>
</dbReference>
<evidence type="ECO:0000256" key="3">
    <source>
        <dbReference type="SAM" id="MobiDB-lite"/>
    </source>
</evidence>
<evidence type="ECO:0000256" key="2">
    <source>
        <dbReference type="SAM" id="Coils"/>
    </source>
</evidence>
<dbReference type="Gene3D" id="1.20.58.2220">
    <property type="entry name" value="Formin, FH2 domain"/>
    <property type="match status" value="2"/>
</dbReference>
<proteinExistence type="inferred from homology"/>
<protein>
    <submittedName>
        <fullName evidence="7">Formin-like protein</fullName>
    </submittedName>
</protein>
<dbReference type="InterPro" id="IPR010473">
    <property type="entry name" value="GTPase-bd"/>
</dbReference>
<dbReference type="Pfam" id="PF06371">
    <property type="entry name" value="Drf_GBD"/>
    <property type="match status" value="2"/>
</dbReference>
<dbReference type="OMA" id="MMPGFSP"/>
<comment type="similarity">
    <text evidence="1">Belongs to the formin homology family.</text>
</comment>
<sequence length="822" mass="92966">MNVHHHFSSMNSNNNSAAAAATTSSPLPGTPEVERRFEEILKKMDLPPNKAKVLRAYSVDKKWELVCDQEKVTDQGAPAVYLDKLKLYLDPKGTKKKKKILGDENSTIILKHLETSLRTNSIDWVREFLSDQNNGLKILVHYLKHAQESGGLRLPPHCQVYTNGGGQDHNDSSTISLNNNFFGQDLLSTSLTSKKLKILHANMSGHKNLHNGQPEDDIHVCIQCLRAIMNNTYGFNMVFNDNEAIYCLVCSILHPSLRTKASVLILLAAICLVKGGHELIVNAFDRFKLEFRESNRFQTLFTFFRDPEEFHVDFMVACMQFINIVVHSVEDKNYRIFLQHEFKLLGLDDYVEANEKIQEVEANYVMQIVRLDNRLAELAKERETLMSLQQRADNDLNTLRRVLSQKEQESQQKQFRLESRINELEELQKSLKTGLSNLSSGESSSPPHPPAPAPPPPAPPIPSTLAPPPPPPAAFLLANNSKSNFAAPDLPNTADFGAVTIKRRIPTKYKLPQLNWTALKPNQLKGTVFSELDDDRIIEDEVKNLSFDLQILDAENVEILLRVLPTAEEVKSYRDYETSQKSIDALSEEDKFLIQLSKVERLSQKLQIMSFMANFKESIELLNPSLTTIIAASKSVKDAKRFHKILEVILAFGNYMNSAKRGGVYGFKLQSLDILPFLKAPGSKSYTLLHTLALTIREKFPELLKFTDELKFVEKASAISLDAIMVDYTDLEKLYDLTKKEYALRANDAPQVLGQFLANVDSMLADLRTNTRVAQEAFRSCVEFYGETAKGTTTSAFFTVLMNFCKHFTQADEENESRRKAE</sequence>
<dbReference type="Pfam" id="PF06367">
    <property type="entry name" value="Drf_FH3"/>
    <property type="match status" value="1"/>
</dbReference>
<dbReference type="Gene3D" id="1.25.10.10">
    <property type="entry name" value="Leucine-rich Repeat Variant"/>
    <property type="match status" value="2"/>
</dbReference>
<dbReference type="SMART" id="SM01140">
    <property type="entry name" value="Drf_GBD"/>
    <property type="match status" value="1"/>
</dbReference>
<dbReference type="InterPro" id="IPR011989">
    <property type="entry name" value="ARM-like"/>
</dbReference>
<reference evidence="7" key="1">
    <citation type="submission" date="2022-11" db="UniProtKB">
        <authorList>
            <consortium name="WormBaseParasite"/>
        </authorList>
    </citation>
    <scope>IDENTIFICATION</scope>
</reference>
<dbReference type="PROSITE" id="PS51232">
    <property type="entry name" value="GBD_FH3"/>
    <property type="match status" value="1"/>
</dbReference>
<feature type="compositionally biased region" description="Low complexity" evidence="3">
    <location>
        <begin position="8"/>
        <end position="25"/>
    </location>
</feature>
<dbReference type="InterPro" id="IPR043592">
    <property type="entry name" value="FMNL_animal"/>
</dbReference>
<feature type="domain" description="FH2" evidence="5">
    <location>
        <begin position="448"/>
        <end position="822"/>
    </location>
</feature>
<dbReference type="InterPro" id="IPR016024">
    <property type="entry name" value="ARM-type_fold"/>
</dbReference>
<feature type="domain" description="GBD/FH3" evidence="4">
    <location>
        <begin position="25"/>
        <end position="473"/>
    </location>
</feature>
<feature type="coiled-coil region" evidence="2">
    <location>
        <begin position="368"/>
        <end position="427"/>
    </location>
</feature>
<evidence type="ECO:0000313" key="7">
    <source>
        <dbReference type="WBParaSite" id="nRc.2.0.1.t42620-RA"/>
    </source>
</evidence>
<dbReference type="GO" id="GO:0008360">
    <property type="term" value="P:regulation of cell shape"/>
    <property type="evidence" value="ECO:0007669"/>
    <property type="project" value="TreeGrafter"/>
</dbReference>
<keyword evidence="6" id="KW-1185">Reference proteome</keyword>
<dbReference type="SMART" id="SM00498">
    <property type="entry name" value="FH2"/>
    <property type="match status" value="1"/>
</dbReference>
<dbReference type="GO" id="GO:0031267">
    <property type="term" value="F:small GTPase binding"/>
    <property type="evidence" value="ECO:0007669"/>
    <property type="project" value="InterPro"/>
</dbReference>
<evidence type="ECO:0000259" key="4">
    <source>
        <dbReference type="PROSITE" id="PS51232"/>
    </source>
</evidence>
<accession>A0A915KV00</accession>
<dbReference type="SUPFAM" id="SSF48371">
    <property type="entry name" value="ARM repeat"/>
    <property type="match status" value="1"/>
</dbReference>
<dbReference type="WBParaSite" id="nRc.2.0.1.t42620-RA">
    <property type="protein sequence ID" value="nRc.2.0.1.t42620-RA"/>
    <property type="gene ID" value="nRc.2.0.1.g42620"/>
</dbReference>
<feature type="compositionally biased region" description="Pro residues" evidence="3">
    <location>
        <begin position="446"/>
        <end position="473"/>
    </location>
</feature>